<keyword evidence="2" id="KW-1185">Reference proteome</keyword>
<dbReference type="Gramene" id="OMERI03G25790.1">
    <property type="protein sequence ID" value="OMERI03G25790.1"/>
    <property type="gene ID" value="OMERI03G25790"/>
</dbReference>
<reference evidence="1" key="2">
    <citation type="submission" date="2018-05" db="EMBL/GenBank/DDBJ databases">
        <title>OmerRS3 (Oryza meridionalis Reference Sequence Version 3).</title>
        <authorList>
            <person name="Zhang J."/>
            <person name="Kudrna D."/>
            <person name="Lee S."/>
            <person name="Talag J."/>
            <person name="Welchert J."/>
            <person name="Wing R.A."/>
        </authorList>
    </citation>
    <scope>NUCLEOTIDE SEQUENCE [LARGE SCALE GENOMIC DNA]</scope>
    <source>
        <strain evidence="1">cv. OR44</strain>
    </source>
</reference>
<dbReference type="HOGENOM" id="CLU_2744289_0_0_1"/>
<name>A0A0E0D4I7_9ORYZ</name>
<dbReference type="Proteomes" id="UP000008021">
    <property type="component" value="Chromosome 3"/>
</dbReference>
<dbReference type="AlphaFoldDB" id="A0A0E0D4I7"/>
<evidence type="ECO:0000313" key="2">
    <source>
        <dbReference type="Proteomes" id="UP000008021"/>
    </source>
</evidence>
<sequence>MEEENNTMAVETKALLWALLPNARQHLNQQGGVHLGQEQQPTAATRRLLNDGWLLLHNVELMSIPCRYILP</sequence>
<reference evidence="1" key="1">
    <citation type="submission" date="2015-04" db="UniProtKB">
        <authorList>
            <consortium name="EnsemblPlants"/>
        </authorList>
    </citation>
    <scope>IDENTIFICATION</scope>
</reference>
<protein>
    <submittedName>
        <fullName evidence="1">Uncharacterized protein</fullName>
    </submittedName>
</protein>
<evidence type="ECO:0000313" key="1">
    <source>
        <dbReference type="EnsemblPlants" id="OMERI03G25790.1"/>
    </source>
</evidence>
<dbReference type="EnsemblPlants" id="OMERI03G25790.1">
    <property type="protein sequence ID" value="OMERI03G25790.1"/>
    <property type="gene ID" value="OMERI03G25790"/>
</dbReference>
<accession>A0A0E0D4I7</accession>
<proteinExistence type="predicted"/>
<organism evidence="1">
    <name type="scientific">Oryza meridionalis</name>
    <dbReference type="NCBI Taxonomy" id="40149"/>
    <lineage>
        <taxon>Eukaryota</taxon>
        <taxon>Viridiplantae</taxon>
        <taxon>Streptophyta</taxon>
        <taxon>Embryophyta</taxon>
        <taxon>Tracheophyta</taxon>
        <taxon>Spermatophyta</taxon>
        <taxon>Magnoliopsida</taxon>
        <taxon>Liliopsida</taxon>
        <taxon>Poales</taxon>
        <taxon>Poaceae</taxon>
        <taxon>BOP clade</taxon>
        <taxon>Oryzoideae</taxon>
        <taxon>Oryzeae</taxon>
        <taxon>Oryzinae</taxon>
        <taxon>Oryza</taxon>
    </lineage>
</organism>